<dbReference type="Proteomes" id="UP000509636">
    <property type="component" value="Chromosome"/>
</dbReference>
<gene>
    <name evidence="1" type="ORF">AZE34_07240</name>
    <name evidence="3" type="ORF">FOB69_03165</name>
    <name evidence="2" type="ORF">J7T32_002805</name>
</gene>
<proteinExistence type="predicted"/>
<keyword evidence="5" id="KW-1185">Reference proteome</keyword>
<evidence type="ECO:0000313" key="2">
    <source>
        <dbReference type="EMBL" id="MCM5671698.1"/>
    </source>
</evidence>
<dbReference type="EMBL" id="CP014567">
    <property type="protein sequence ID" value="AVI06561.1"/>
    <property type="molecule type" value="Genomic_DNA"/>
</dbReference>
<evidence type="ECO:0000313" key="1">
    <source>
        <dbReference type="EMBL" id="AVI06561.1"/>
    </source>
</evidence>
<sequence>MSNCEIKDIKRTVDSKKQHRGIDLTIEYGHEKKVNIDEKAAVTYFNKEIPIFALEIFFYNKNNELKEGWLFGDKYDSTDSYLFIWGENNGKEIFADNITKLELCSIKKSVLRQDIEKRFNINKENYYNICLDKMNSILKNSKNKDSKEYVKDKKNEAY</sequence>
<dbReference type="RefSeq" id="WP_017175016.1">
    <property type="nucleotide sequence ID" value="NZ_CP014567.1"/>
</dbReference>
<organism evidence="1">
    <name type="scientific">Staphylococcus hominis</name>
    <dbReference type="NCBI Taxonomy" id="1290"/>
    <lineage>
        <taxon>Bacteria</taxon>
        <taxon>Bacillati</taxon>
        <taxon>Bacillota</taxon>
        <taxon>Bacilli</taxon>
        <taxon>Bacillales</taxon>
        <taxon>Staphylococcaceae</taxon>
        <taxon>Staphylococcus</taxon>
    </lineage>
</organism>
<dbReference type="AlphaFoldDB" id="A0A3S7GWA3"/>
<reference evidence="2 5" key="3">
    <citation type="submission" date="2022-06" db="EMBL/GenBank/DDBJ databases">
        <title>Staphylococcus hominis ShoR14 genome sequence.</title>
        <authorList>
            <person name="Yeo C.C."/>
            <person name="Chew C.H."/>
            <person name="Che Hamzah A.M."/>
            <person name="Al-Trad E.I."/>
        </authorList>
    </citation>
    <scope>NUCLEOTIDE SEQUENCE [LARGE SCALE GENOMIC DNA]</scope>
    <source>
        <strain evidence="2 5">ShoR14</strain>
    </source>
</reference>
<name>A0A3S7GWA3_STAHO</name>
<dbReference type="EMBL" id="JAGHKT020000002">
    <property type="protein sequence ID" value="MCM5671698.1"/>
    <property type="molecule type" value="Genomic_DNA"/>
</dbReference>
<evidence type="ECO:0000313" key="4">
    <source>
        <dbReference type="Proteomes" id="UP000509636"/>
    </source>
</evidence>
<reference evidence="1" key="1">
    <citation type="submission" date="2016-02" db="EMBL/GenBank/DDBJ databases">
        <title>Genomic sequence of a clinical Staphylococcus hominis isolate.</title>
        <authorList>
            <person name="McClure J.M."/>
            <person name="Zhang K."/>
        </authorList>
    </citation>
    <scope>NUCLEOTIDE SEQUENCE</scope>
    <source>
        <strain evidence="1">C34847</strain>
    </source>
</reference>
<accession>A0A3S7GWA3</accession>
<dbReference type="EMBL" id="CP054550">
    <property type="protein sequence ID" value="QKQ28666.1"/>
    <property type="molecule type" value="Genomic_DNA"/>
</dbReference>
<evidence type="ECO:0000313" key="5">
    <source>
        <dbReference type="Proteomes" id="UP000665944"/>
    </source>
</evidence>
<protein>
    <submittedName>
        <fullName evidence="1">Uncharacterized protein</fullName>
    </submittedName>
</protein>
<evidence type="ECO:0000313" key="3">
    <source>
        <dbReference type="EMBL" id="QKQ28666.1"/>
    </source>
</evidence>
<reference evidence="3 4" key="2">
    <citation type="submission" date="2019-09" db="EMBL/GenBank/DDBJ databases">
        <title>FDA dAtabase for Regulatory Grade micrObial Sequences (FDA-ARGOS): Supporting development and validation of Infectious Disease Dx tests.</title>
        <authorList>
            <person name="Sciortino C."/>
            <person name="Tallon L."/>
            <person name="Sadzewicz L."/>
            <person name="Vavikolanu K."/>
            <person name="Mehta A."/>
            <person name="Aluvathingal J."/>
            <person name="Nadendla S."/>
            <person name="Nandy P."/>
            <person name="Geyer C."/>
            <person name="Yan Y."/>
            <person name="Sichtig H."/>
        </authorList>
    </citation>
    <scope>NUCLEOTIDE SEQUENCE [LARGE SCALE GENOMIC DNA]</scope>
    <source>
        <strain evidence="3 4">FDAARGOS_661</strain>
    </source>
</reference>
<dbReference type="Proteomes" id="UP000665944">
    <property type="component" value="Unassembled WGS sequence"/>
</dbReference>